<feature type="coiled-coil region" evidence="10">
    <location>
        <begin position="58"/>
        <end position="120"/>
    </location>
</feature>
<feature type="compositionally biased region" description="Pro residues" evidence="11">
    <location>
        <begin position="265"/>
        <end position="277"/>
    </location>
</feature>
<dbReference type="InterPro" id="IPR013255">
    <property type="entry name" value="Spc25_C"/>
</dbReference>
<dbReference type="GO" id="GO:0033566">
    <property type="term" value="P:gamma-tubulin complex localization"/>
    <property type="evidence" value="ECO:0007669"/>
    <property type="project" value="InterPro"/>
</dbReference>
<comment type="subunit">
    <text evidence="9">Component of the NDC80 complex.</text>
</comment>
<evidence type="ECO:0000256" key="8">
    <source>
        <dbReference type="ARBA" id="ARBA00023328"/>
    </source>
</evidence>
<dbReference type="InterPro" id="IPR022214">
    <property type="entry name" value="MZT1"/>
</dbReference>
<dbReference type="Gene3D" id="3.30.457.50">
    <property type="entry name" value="Chromosome segregation protein Spc25"/>
    <property type="match status" value="1"/>
</dbReference>
<keyword evidence="14" id="KW-1185">Reference proteome</keyword>
<evidence type="ECO:0000256" key="6">
    <source>
        <dbReference type="ARBA" id="ARBA00023054"/>
    </source>
</evidence>
<keyword evidence="6 10" id="KW-0175">Coiled coil</keyword>
<keyword evidence="3 9" id="KW-0132">Cell division</keyword>
<evidence type="ECO:0000256" key="5">
    <source>
        <dbReference type="ARBA" id="ARBA00022838"/>
    </source>
</evidence>
<gene>
    <name evidence="13" type="ORF">Triagg1_4773</name>
</gene>
<keyword evidence="5 9" id="KW-0995">Kinetochore</keyword>
<sequence length="352" mass="40340">MSAAFDPSMSIGPGRQTIAPVGPSAADKLPSIDFGFDDLRERMAKFTARFDAFIEQGRKRVLEERNQFRVNMAELQEDERMRRRDIEIAQVKMSTYQQTIEKEEAEKREMEGSISSLAAQRDSHIAARDSLKAQIAQTQAEIDSRLAAQRAYAKQKEAQLRYNVPELDFWITNLCLRIEGAGKDDRLKFVYTHIDEKNWEREAWFELVTSSRDYDVKHCRPKLERESVERVLDKVNESRELVVLLKGMRELHPIQQPTPNILPASKPPPSKPSPFAMPKPDKHVAASQAVDILEEISTMLNCHMDRRMLSTCVSLIEQGVHPESLVQVIKELREIADDTRREQQEAAAANNR</sequence>
<feature type="region of interest" description="Disordered" evidence="11">
    <location>
        <begin position="255"/>
        <end position="282"/>
    </location>
</feature>
<evidence type="ECO:0000256" key="11">
    <source>
        <dbReference type="SAM" id="MobiDB-lite"/>
    </source>
</evidence>
<accession>A0AAE1IHE2</accession>
<name>A0AAE1IHE2_9HYPO</name>
<dbReference type="GO" id="GO:0000931">
    <property type="term" value="C:gamma-tubulin ring complex"/>
    <property type="evidence" value="ECO:0007669"/>
    <property type="project" value="InterPro"/>
</dbReference>
<protein>
    <recommendedName>
        <fullName evidence="9">Kinetochore protein SPC25</fullName>
    </recommendedName>
</protein>
<keyword evidence="4 9" id="KW-0498">Mitosis</keyword>
<keyword evidence="9" id="KW-0539">Nucleus</keyword>
<dbReference type="GO" id="GO:0031262">
    <property type="term" value="C:Ndc80 complex"/>
    <property type="evidence" value="ECO:0007669"/>
    <property type="project" value="InterPro"/>
</dbReference>
<reference evidence="13" key="1">
    <citation type="submission" date="2023-11" db="EMBL/GenBank/DDBJ databases">
        <title>The genome sequences of three competitors of mushroom-forming fungi.</title>
        <authorList>
            <person name="Beijen E."/>
            <person name="Ohm R.A."/>
        </authorList>
    </citation>
    <scope>NUCLEOTIDE SEQUENCE</scope>
    <source>
        <strain evidence="13">CBS 100526</strain>
    </source>
</reference>
<evidence type="ECO:0000256" key="2">
    <source>
        <dbReference type="ARBA" id="ARBA00022454"/>
    </source>
</evidence>
<evidence type="ECO:0000256" key="3">
    <source>
        <dbReference type="ARBA" id="ARBA00022618"/>
    </source>
</evidence>
<comment type="subcellular location">
    <subcellularLocation>
        <location evidence="9">Nucleus</location>
    </subcellularLocation>
    <subcellularLocation>
        <location evidence="9">Chromosome</location>
        <location evidence="9">Centromere</location>
        <location evidence="9">Kinetochore</location>
    </subcellularLocation>
</comment>
<proteinExistence type="inferred from homology"/>
<dbReference type="Pfam" id="PF12554">
    <property type="entry name" value="MOZART1"/>
    <property type="match status" value="1"/>
</dbReference>
<evidence type="ECO:0000313" key="14">
    <source>
        <dbReference type="Proteomes" id="UP001273209"/>
    </source>
</evidence>
<dbReference type="EMBL" id="JAWRVG010000015">
    <property type="protein sequence ID" value="KAK4075109.1"/>
    <property type="molecule type" value="Genomic_DNA"/>
</dbReference>
<evidence type="ECO:0000256" key="1">
    <source>
        <dbReference type="ARBA" id="ARBA00006379"/>
    </source>
</evidence>
<dbReference type="GO" id="GO:0051301">
    <property type="term" value="P:cell division"/>
    <property type="evidence" value="ECO:0007669"/>
    <property type="project" value="UniProtKB-UniRule"/>
</dbReference>
<dbReference type="PANTHER" id="PTHR14281">
    <property type="entry name" value="KINETOCHORE PROTEIN SPC25-RELATED"/>
    <property type="match status" value="1"/>
</dbReference>
<dbReference type="RefSeq" id="XP_062756353.1">
    <property type="nucleotide sequence ID" value="XM_062899213.1"/>
</dbReference>
<comment type="function">
    <text evidence="9">Acts as a component of the essential kinetochore-associated NDC80 complex, which is required for chromosome segregation and spindle checkpoint activity.</text>
</comment>
<comment type="caution">
    <text evidence="13">The sequence shown here is derived from an EMBL/GenBank/DDBJ whole genome shotgun (WGS) entry which is preliminary data.</text>
</comment>
<keyword evidence="7 9" id="KW-0131">Cell cycle</keyword>
<evidence type="ECO:0000259" key="12">
    <source>
        <dbReference type="Pfam" id="PF08234"/>
    </source>
</evidence>
<feature type="domain" description="Chromosome segregation protein Spc25 C-terminal" evidence="12">
    <location>
        <begin position="182"/>
        <end position="250"/>
    </location>
</feature>
<keyword evidence="8 9" id="KW-0137">Centromere</keyword>
<dbReference type="GO" id="GO:0007059">
    <property type="term" value="P:chromosome segregation"/>
    <property type="evidence" value="ECO:0007669"/>
    <property type="project" value="InterPro"/>
</dbReference>
<dbReference type="Pfam" id="PF08234">
    <property type="entry name" value="Spindle_Spc25"/>
    <property type="match status" value="1"/>
</dbReference>
<evidence type="ECO:0000313" key="13">
    <source>
        <dbReference type="EMBL" id="KAK4075109.1"/>
    </source>
</evidence>
<keyword evidence="2 9" id="KW-0158">Chromosome</keyword>
<evidence type="ECO:0000256" key="7">
    <source>
        <dbReference type="ARBA" id="ARBA00023306"/>
    </source>
</evidence>
<comment type="similarity">
    <text evidence="1 9">Belongs to the SPC25 family.</text>
</comment>
<dbReference type="InterPro" id="IPR045143">
    <property type="entry name" value="Spc25"/>
</dbReference>
<feature type="region of interest" description="Disordered" evidence="11">
    <location>
        <begin position="1"/>
        <end position="24"/>
    </location>
</feature>
<dbReference type="CDD" id="cd23784">
    <property type="entry name" value="RWD_Spc25"/>
    <property type="match status" value="1"/>
</dbReference>
<evidence type="ECO:0000256" key="9">
    <source>
        <dbReference type="RuleBase" id="RU367150"/>
    </source>
</evidence>
<evidence type="ECO:0000256" key="4">
    <source>
        <dbReference type="ARBA" id="ARBA00022776"/>
    </source>
</evidence>
<dbReference type="Proteomes" id="UP001273209">
    <property type="component" value="Unassembled WGS sequence"/>
</dbReference>
<dbReference type="GO" id="GO:0005634">
    <property type="term" value="C:nucleus"/>
    <property type="evidence" value="ECO:0007669"/>
    <property type="project" value="UniProtKB-SubCell"/>
</dbReference>
<organism evidence="13 14">
    <name type="scientific">Trichoderma aggressivum f. europaeum</name>
    <dbReference type="NCBI Taxonomy" id="173218"/>
    <lineage>
        <taxon>Eukaryota</taxon>
        <taxon>Fungi</taxon>
        <taxon>Dikarya</taxon>
        <taxon>Ascomycota</taxon>
        <taxon>Pezizomycotina</taxon>
        <taxon>Sordariomycetes</taxon>
        <taxon>Hypocreomycetidae</taxon>
        <taxon>Hypocreales</taxon>
        <taxon>Hypocreaceae</taxon>
        <taxon>Trichoderma</taxon>
    </lineage>
</organism>
<dbReference type="GeneID" id="87919118"/>
<dbReference type="AlphaFoldDB" id="A0AAE1IHE2"/>
<dbReference type="PANTHER" id="PTHR14281:SF0">
    <property type="entry name" value="KINETOCHORE PROTEIN SPC25"/>
    <property type="match status" value="1"/>
</dbReference>
<dbReference type="FunFam" id="3.30.457.50:FF:000001">
    <property type="entry name" value="Probable kinetochore protein spc25"/>
    <property type="match status" value="1"/>
</dbReference>
<evidence type="ECO:0000256" key="10">
    <source>
        <dbReference type="SAM" id="Coils"/>
    </source>
</evidence>